<evidence type="ECO:0000313" key="1">
    <source>
        <dbReference type="EMBL" id="KAG1795957.1"/>
    </source>
</evidence>
<dbReference type="AlphaFoldDB" id="A0A9P7AVE4"/>
<accession>A0A9P7AVE4</accession>
<dbReference type="Proteomes" id="UP000719766">
    <property type="component" value="Unassembled WGS sequence"/>
</dbReference>
<comment type="caution">
    <text evidence="1">The sequence shown here is derived from an EMBL/GenBank/DDBJ whole genome shotgun (WGS) entry which is preliminary data.</text>
</comment>
<keyword evidence="2" id="KW-1185">Reference proteome</keyword>
<reference evidence="1" key="1">
    <citation type="journal article" date="2020" name="New Phytol.">
        <title>Comparative genomics reveals dynamic genome evolution in host specialist ectomycorrhizal fungi.</title>
        <authorList>
            <person name="Lofgren L.A."/>
            <person name="Nguyen N.H."/>
            <person name="Vilgalys R."/>
            <person name="Ruytinx J."/>
            <person name="Liao H.L."/>
            <person name="Branco S."/>
            <person name="Kuo A."/>
            <person name="LaButti K."/>
            <person name="Lipzen A."/>
            <person name="Andreopoulos W."/>
            <person name="Pangilinan J."/>
            <person name="Riley R."/>
            <person name="Hundley H."/>
            <person name="Na H."/>
            <person name="Barry K."/>
            <person name="Grigoriev I.V."/>
            <person name="Stajich J.E."/>
            <person name="Kennedy P.G."/>
        </authorList>
    </citation>
    <scope>NUCLEOTIDE SEQUENCE</scope>
    <source>
        <strain evidence="1">S12</strain>
    </source>
</reference>
<dbReference type="EMBL" id="JABBWE010000020">
    <property type="protein sequence ID" value="KAG1795957.1"/>
    <property type="molecule type" value="Genomic_DNA"/>
</dbReference>
<dbReference type="GeneID" id="64591450"/>
<organism evidence="1 2">
    <name type="scientific">Suillus plorans</name>
    <dbReference type="NCBI Taxonomy" id="116603"/>
    <lineage>
        <taxon>Eukaryota</taxon>
        <taxon>Fungi</taxon>
        <taxon>Dikarya</taxon>
        <taxon>Basidiomycota</taxon>
        <taxon>Agaricomycotina</taxon>
        <taxon>Agaricomycetes</taxon>
        <taxon>Agaricomycetidae</taxon>
        <taxon>Boletales</taxon>
        <taxon>Suillineae</taxon>
        <taxon>Suillaceae</taxon>
        <taxon>Suillus</taxon>
    </lineage>
</organism>
<evidence type="ECO:0000313" key="2">
    <source>
        <dbReference type="Proteomes" id="UP000719766"/>
    </source>
</evidence>
<sequence length="464" mass="51931">MALVIKEVSENSKFLELFSKAAHPYSRAVFEIALIRIWKKHSGQSESSSRDYFSDFIVSCGNRRLSDDLAKALDIFIKEKHAQKLGKNLLIRQLRLDLSTSARNNFLDSIQKITLSCLQTPYPPKGHWIYEEAAAYNCWKDWIVSGHQPDSRIPRKPLLHINPSNLQLVVHEAESCIIRDAADSSIIAVVMRNFCGHPGVLSWVDEVICDVVQEKKSIRLEDPGILAQIGYSAGSRSASKFDWVKNLLTTRLSSDEVDALDFSSSSVFALFWNMCKASLPQEIIGDFCNFLEANNICRMDRVGNSTNNLNPLGRYVVGTGENGVYYEFNGVEMAPPAGVFALNYSRATHSEIQPHKFALSWTTNRSPQSIGGHFYTSSHGIQIKSASNTLVVWQPKDVHGTSLQVRNPDDPNPAFIQTGMAIVTSNRLPNAWKKYRDTNSGITQLQLELQGEEVDDTPDTYPTT</sequence>
<gene>
    <name evidence="1" type="ORF">HD556DRAFT_1234771</name>
</gene>
<proteinExistence type="predicted"/>
<dbReference type="OrthoDB" id="3065422at2759"/>
<dbReference type="RefSeq" id="XP_041161610.1">
    <property type="nucleotide sequence ID" value="XM_041297686.1"/>
</dbReference>
<protein>
    <submittedName>
        <fullName evidence="1">Uncharacterized protein</fullName>
    </submittedName>
</protein>
<name>A0A9P7AVE4_9AGAM</name>